<organism evidence="2">
    <name type="scientific">Entomoneis paludosa</name>
    <dbReference type="NCBI Taxonomy" id="265537"/>
    <lineage>
        <taxon>Eukaryota</taxon>
        <taxon>Sar</taxon>
        <taxon>Stramenopiles</taxon>
        <taxon>Ochrophyta</taxon>
        <taxon>Bacillariophyta</taxon>
        <taxon>Bacillariophyceae</taxon>
        <taxon>Bacillariophycidae</taxon>
        <taxon>Entomoneidaceae</taxon>
        <taxon>Entomoneis</taxon>
    </lineage>
</organism>
<keyword evidence="1" id="KW-0732">Signal</keyword>
<dbReference type="EMBL" id="HBHT01000072">
    <property type="protein sequence ID" value="CAD9939179.1"/>
    <property type="molecule type" value="Transcribed_RNA"/>
</dbReference>
<evidence type="ECO:0000256" key="1">
    <source>
        <dbReference type="SAM" id="SignalP"/>
    </source>
</evidence>
<reference evidence="2" key="1">
    <citation type="submission" date="2021-01" db="EMBL/GenBank/DDBJ databases">
        <authorList>
            <person name="Corre E."/>
            <person name="Pelletier E."/>
            <person name="Niang G."/>
            <person name="Scheremetjew M."/>
            <person name="Finn R."/>
            <person name="Kale V."/>
            <person name="Holt S."/>
            <person name="Cochrane G."/>
            <person name="Meng A."/>
            <person name="Brown T."/>
            <person name="Cohen L."/>
        </authorList>
    </citation>
    <scope>NUCLEOTIDE SEQUENCE</scope>
    <source>
        <strain evidence="2">CCMP125</strain>
    </source>
</reference>
<proteinExistence type="predicted"/>
<protein>
    <submittedName>
        <fullName evidence="2">Uncharacterized protein</fullName>
    </submittedName>
</protein>
<sequence length="278" mass="29948">MAVSSNQSQAHRAYQVLLVVLAALCVRSFSVQQLSTARTQTFLSSRQTIHDDNESSSNRRTALTTVVSCISLAGGGWVSPIRALGLSHVASSSTITSAIASDTREEIESARKTLGTLLENWERAVIDCTYADVPRELLEQRNKELLLEKAATSALFDKSASVTSCKTTNRVVRDYIGATGKGPVVGLEKKLRSALDLVDPDNLDDFVQIMENVEQALAKAKSLSYTAGVADFAAVNNFKEAEKGLMLSSDSNLEQARQSIAVVVEGLDKVLPLISESP</sequence>
<evidence type="ECO:0000313" key="2">
    <source>
        <dbReference type="EMBL" id="CAD9939179.1"/>
    </source>
</evidence>
<accession>A0A7S2Y1T1</accession>
<feature type="signal peptide" evidence="1">
    <location>
        <begin position="1"/>
        <end position="28"/>
    </location>
</feature>
<feature type="chain" id="PRO_5031381507" evidence="1">
    <location>
        <begin position="29"/>
        <end position="278"/>
    </location>
</feature>
<gene>
    <name evidence="2" type="ORF">APAL1065_LOCUS48</name>
</gene>
<name>A0A7S2Y1T1_9STRA</name>
<dbReference type="AlphaFoldDB" id="A0A7S2Y1T1"/>